<dbReference type="RefSeq" id="WP_371239744.1">
    <property type="nucleotide sequence ID" value="NZ_JAHWZY010000019.1"/>
</dbReference>
<evidence type="ECO:0000313" key="2">
    <source>
        <dbReference type="Proteomes" id="UP001567537"/>
    </source>
</evidence>
<dbReference type="Gene3D" id="1.10.10.60">
    <property type="entry name" value="Homeodomain-like"/>
    <property type="match status" value="1"/>
</dbReference>
<proteinExistence type="predicted"/>
<name>A0ABV4J1K2_9ACTN</name>
<reference evidence="1 2" key="1">
    <citation type="journal article" date="2021" name="Res Sq">
        <title>Streptomyces Pimoensis sp. nov., Isolated From the Taklimakan Desert in Xinjiang, China.</title>
        <authorList>
            <person name="Zhang P."/>
            <person name="Luo X."/>
            <person name="Luo X."/>
            <person name="Liu Z."/>
            <person name="Xia Z."/>
            <person name="Wan C."/>
            <person name="zhang L."/>
        </authorList>
    </citation>
    <scope>NUCLEOTIDE SEQUENCE [LARGE SCALE GENOMIC DNA]</scope>
    <source>
        <strain evidence="1 2">TRM75549</strain>
    </source>
</reference>
<gene>
    <name evidence="1" type="ORF">KYY02_19590</name>
</gene>
<dbReference type="InterPro" id="IPR044925">
    <property type="entry name" value="His-Me_finger_sf"/>
</dbReference>
<evidence type="ECO:0000313" key="1">
    <source>
        <dbReference type="EMBL" id="MEZ3180812.1"/>
    </source>
</evidence>
<evidence type="ECO:0008006" key="3">
    <source>
        <dbReference type="Google" id="ProtNLM"/>
    </source>
</evidence>
<keyword evidence="2" id="KW-1185">Reference proteome</keyword>
<dbReference type="SUPFAM" id="SSF54060">
    <property type="entry name" value="His-Me finger endonucleases"/>
    <property type="match status" value="1"/>
</dbReference>
<comment type="caution">
    <text evidence="1">The sequence shown here is derived from an EMBL/GenBank/DDBJ whole genome shotgun (WGS) entry which is preliminary data.</text>
</comment>
<sequence length="176" mass="18981">MHAGRKRKYGSPLVKMKRASGELQALIREAAKGHTQECIIVTGFQGRPVVKFNGKSMPAARAVWILANGTEGIDGMDVCHRCGGGSGENGCINIRCLYLGTRADNAADMVAAGRDRNGDPRGERNGRHVLTEKDVREARRLYAQGTVTYTALAAKYGVTVAAMRLAVTGATWRHLV</sequence>
<dbReference type="EMBL" id="JAHWZY010000019">
    <property type="protein sequence ID" value="MEZ3180812.1"/>
    <property type="molecule type" value="Genomic_DNA"/>
</dbReference>
<protein>
    <recommendedName>
        <fullName evidence="3">HNH endonuclease</fullName>
    </recommendedName>
</protein>
<accession>A0ABV4J1K2</accession>
<dbReference type="Proteomes" id="UP001567537">
    <property type="component" value="Unassembled WGS sequence"/>
</dbReference>
<organism evidence="1 2">
    <name type="scientific">Streptomyces pimonensis</name>
    <dbReference type="NCBI Taxonomy" id="2860288"/>
    <lineage>
        <taxon>Bacteria</taxon>
        <taxon>Bacillati</taxon>
        <taxon>Actinomycetota</taxon>
        <taxon>Actinomycetes</taxon>
        <taxon>Kitasatosporales</taxon>
        <taxon>Streptomycetaceae</taxon>
        <taxon>Streptomyces</taxon>
    </lineage>
</organism>